<dbReference type="Pfam" id="PF06985">
    <property type="entry name" value="HET"/>
    <property type="match status" value="1"/>
</dbReference>
<reference evidence="2" key="1">
    <citation type="submission" date="2022-07" db="EMBL/GenBank/DDBJ databases">
        <title>Genome Sequence of Xylaria arbuscula.</title>
        <authorList>
            <person name="Buettner E."/>
        </authorList>
    </citation>
    <scope>NUCLEOTIDE SEQUENCE</scope>
    <source>
        <strain evidence="2">VT107</strain>
    </source>
</reference>
<protein>
    <recommendedName>
        <fullName evidence="1">Heterokaryon incompatibility domain-containing protein</fullName>
    </recommendedName>
</protein>
<evidence type="ECO:0000259" key="1">
    <source>
        <dbReference type="Pfam" id="PF06985"/>
    </source>
</evidence>
<feature type="domain" description="Heterokaryon incompatibility" evidence="1">
    <location>
        <begin position="3"/>
        <end position="75"/>
    </location>
</feature>
<evidence type="ECO:0000313" key="3">
    <source>
        <dbReference type="Proteomes" id="UP001148614"/>
    </source>
</evidence>
<gene>
    <name evidence="2" type="ORF">NPX13_g10900</name>
</gene>
<accession>A0A9W8N3P2</accession>
<dbReference type="Proteomes" id="UP001148614">
    <property type="component" value="Unassembled WGS sequence"/>
</dbReference>
<keyword evidence="3" id="KW-1185">Reference proteome</keyword>
<dbReference type="AlphaFoldDB" id="A0A9W8N3P2"/>
<name>A0A9W8N3P2_9PEZI</name>
<dbReference type="VEuPathDB" id="FungiDB:F4678DRAFT_275508"/>
<dbReference type="EMBL" id="JANPWZ010003298">
    <property type="protein sequence ID" value="KAJ3553375.1"/>
    <property type="molecule type" value="Genomic_DNA"/>
</dbReference>
<sequence>MVINVMNIIYENAYLTVFAATGSDSDAGLPGVRPTPRGRTQLTAEVADGLKLVLPNRYETIKESKWATCGWTYQEYFFSKKRLLFVNGQAVYRCAKTRWREDIAQEQLAQGIVHFQVDQAGSRTNWEPPELVRDLTFDSDMVSAFAGIINGAKTRQLPITWGLTEKFIGPDLLWLPCCNMFRLLSTRYAPRREAAVAKMEDWERQFNERAKNLERETHTVDGVDLDWGGDT</sequence>
<organism evidence="2 3">
    <name type="scientific">Xylaria arbuscula</name>
    <dbReference type="NCBI Taxonomy" id="114810"/>
    <lineage>
        <taxon>Eukaryota</taxon>
        <taxon>Fungi</taxon>
        <taxon>Dikarya</taxon>
        <taxon>Ascomycota</taxon>
        <taxon>Pezizomycotina</taxon>
        <taxon>Sordariomycetes</taxon>
        <taxon>Xylariomycetidae</taxon>
        <taxon>Xylariales</taxon>
        <taxon>Xylariaceae</taxon>
        <taxon>Xylaria</taxon>
    </lineage>
</organism>
<proteinExistence type="predicted"/>
<dbReference type="PANTHER" id="PTHR33112:SF1">
    <property type="entry name" value="HETEROKARYON INCOMPATIBILITY DOMAIN-CONTAINING PROTEIN"/>
    <property type="match status" value="1"/>
</dbReference>
<comment type="caution">
    <text evidence="2">The sequence shown here is derived from an EMBL/GenBank/DDBJ whole genome shotgun (WGS) entry which is preliminary data.</text>
</comment>
<evidence type="ECO:0000313" key="2">
    <source>
        <dbReference type="EMBL" id="KAJ3553375.1"/>
    </source>
</evidence>
<dbReference type="PANTHER" id="PTHR33112">
    <property type="entry name" value="DOMAIN PROTEIN, PUTATIVE-RELATED"/>
    <property type="match status" value="1"/>
</dbReference>
<dbReference type="InterPro" id="IPR010730">
    <property type="entry name" value="HET"/>
</dbReference>